<keyword evidence="1" id="KW-1133">Transmembrane helix</keyword>
<feature type="transmembrane region" description="Helical" evidence="1">
    <location>
        <begin position="12"/>
        <end position="33"/>
    </location>
</feature>
<keyword evidence="1" id="KW-0472">Membrane</keyword>
<accession>A0A4C1TRN8</accession>
<dbReference type="AlphaFoldDB" id="A0A4C1TRN8"/>
<proteinExistence type="predicted"/>
<reference evidence="2 3" key="1">
    <citation type="journal article" date="2019" name="Commun. Biol.">
        <title>The bagworm genome reveals a unique fibroin gene that provides high tensile strength.</title>
        <authorList>
            <person name="Kono N."/>
            <person name="Nakamura H."/>
            <person name="Ohtoshi R."/>
            <person name="Tomita M."/>
            <person name="Numata K."/>
            <person name="Arakawa K."/>
        </authorList>
    </citation>
    <scope>NUCLEOTIDE SEQUENCE [LARGE SCALE GENOMIC DNA]</scope>
</reference>
<sequence length="95" mass="10451">MGQWDDGGESEPLVLLLTGGNATAEAVTSLLYLRYKIGMRGRRRESQGALNLRTGSFAGNLERQSFVVHGIVTSTLWQLQDSEPFRDLDSRPTPG</sequence>
<organism evidence="2 3">
    <name type="scientific">Eumeta variegata</name>
    <name type="common">Bagworm moth</name>
    <name type="synonym">Eumeta japonica</name>
    <dbReference type="NCBI Taxonomy" id="151549"/>
    <lineage>
        <taxon>Eukaryota</taxon>
        <taxon>Metazoa</taxon>
        <taxon>Ecdysozoa</taxon>
        <taxon>Arthropoda</taxon>
        <taxon>Hexapoda</taxon>
        <taxon>Insecta</taxon>
        <taxon>Pterygota</taxon>
        <taxon>Neoptera</taxon>
        <taxon>Endopterygota</taxon>
        <taxon>Lepidoptera</taxon>
        <taxon>Glossata</taxon>
        <taxon>Ditrysia</taxon>
        <taxon>Tineoidea</taxon>
        <taxon>Psychidae</taxon>
        <taxon>Oiketicinae</taxon>
        <taxon>Eumeta</taxon>
    </lineage>
</organism>
<dbReference type="Proteomes" id="UP000299102">
    <property type="component" value="Unassembled WGS sequence"/>
</dbReference>
<protein>
    <submittedName>
        <fullName evidence="2">Uncharacterized protein</fullName>
    </submittedName>
</protein>
<dbReference type="EMBL" id="BGZK01000080">
    <property type="protein sequence ID" value="GBP16653.1"/>
    <property type="molecule type" value="Genomic_DNA"/>
</dbReference>
<evidence type="ECO:0000313" key="3">
    <source>
        <dbReference type="Proteomes" id="UP000299102"/>
    </source>
</evidence>
<evidence type="ECO:0000256" key="1">
    <source>
        <dbReference type="SAM" id="Phobius"/>
    </source>
</evidence>
<evidence type="ECO:0000313" key="2">
    <source>
        <dbReference type="EMBL" id="GBP16653.1"/>
    </source>
</evidence>
<name>A0A4C1TRN8_EUMVA</name>
<keyword evidence="1" id="KW-0812">Transmembrane</keyword>
<gene>
    <name evidence="2" type="ORF">EVAR_19442_1</name>
</gene>
<keyword evidence="3" id="KW-1185">Reference proteome</keyword>
<comment type="caution">
    <text evidence="2">The sequence shown here is derived from an EMBL/GenBank/DDBJ whole genome shotgun (WGS) entry which is preliminary data.</text>
</comment>